<dbReference type="PANTHER" id="PTHR33643">
    <property type="entry name" value="UREASE ACCESSORY PROTEIN D"/>
    <property type="match status" value="1"/>
</dbReference>
<evidence type="ECO:0000256" key="1">
    <source>
        <dbReference type="ARBA" id="ARBA00007177"/>
    </source>
</evidence>
<dbReference type="PANTHER" id="PTHR33643:SF1">
    <property type="entry name" value="UREASE ACCESSORY PROTEIN D"/>
    <property type="match status" value="1"/>
</dbReference>
<protein>
    <recommendedName>
        <fullName evidence="3">Urease accessory protein UreD</fullName>
    </recommendedName>
</protein>
<comment type="function">
    <text evidence="3">Required for maturation of urease via the functional incorporation of the urease nickel metallocenter.</text>
</comment>
<dbReference type="InterPro" id="IPR002669">
    <property type="entry name" value="UreD"/>
</dbReference>
<evidence type="ECO:0000256" key="3">
    <source>
        <dbReference type="HAMAP-Rule" id="MF_01384"/>
    </source>
</evidence>
<comment type="subcellular location">
    <subcellularLocation>
        <location evidence="3">Cytoplasm</location>
    </subcellularLocation>
</comment>
<sequence>MITVATVDNSAPWQANLWLRYDRPGHRTRMVECLVQAPLKVQRSFYPDNTGQCQTMLLHTGGGMVGGDRLGYDVVLEAQSDVCFTSASAGKIYRSLGPWSEQRVNLEVGVDASVLWCPQETIIFDQARYQQNFSIRLQEQARFKGWEIVRLGRTARGEKFTQGHWRSSWEIWQGERLIWGERQQLIGAEQLYESPNALAGFTCLGTYVDLSRSFDQNLVNQAREMINGQGQSPQFGLSLTATQGLIARYRGDSTQEAKNIFTQLSQFC</sequence>
<dbReference type="EMBL" id="JADEVV010000022">
    <property type="protein sequence ID" value="MBE9254030.1"/>
    <property type="molecule type" value="Genomic_DNA"/>
</dbReference>
<reference evidence="4 5" key="1">
    <citation type="submission" date="2020-10" db="EMBL/GenBank/DDBJ databases">
        <authorList>
            <person name="Castelo-Branco R."/>
            <person name="Eusebio N."/>
            <person name="Adriana R."/>
            <person name="Vieira A."/>
            <person name="Brugerolle De Fraissinette N."/>
            <person name="Rezende De Castro R."/>
            <person name="Schneider M.P."/>
            <person name="Vasconcelos V."/>
            <person name="Leao P.N."/>
        </authorList>
    </citation>
    <scope>NUCLEOTIDE SEQUENCE [LARGE SCALE GENOMIC DNA]</scope>
    <source>
        <strain evidence="4 5">LEGE 00031</strain>
    </source>
</reference>
<accession>A0ABR9VRQ1</accession>
<keyword evidence="3" id="KW-0963">Cytoplasm</keyword>
<dbReference type="Proteomes" id="UP000658720">
    <property type="component" value="Unassembled WGS sequence"/>
</dbReference>
<name>A0ABR9VRQ1_9SYNC</name>
<keyword evidence="3" id="KW-0996">Nickel insertion</keyword>
<proteinExistence type="inferred from homology"/>
<evidence type="ECO:0000256" key="2">
    <source>
        <dbReference type="ARBA" id="ARBA00023186"/>
    </source>
</evidence>
<evidence type="ECO:0000313" key="4">
    <source>
        <dbReference type="EMBL" id="MBE9254030.1"/>
    </source>
</evidence>
<comment type="similarity">
    <text evidence="1 3">Belongs to the UreD family.</text>
</comment>
<evidence type="ECO:0000313" key="5">
    <source>
        <dbReference type="Proteomes" id="UP000658720"/>
    </source>
</evidence>
<dbReference type="Pfam" id="PF01774">
    <property type="entry name" value="UreD"/>
    <property type="match status" value="1"/>
</dbReference>
<organism evidence="4 5">
    <name type="scientific">Synechocystis salina LEGE 00031</name>
    <dbReference type="NCBI Taxonomy" id="1828736"/>
    <lineage>
        <taxon>Bacteria</taxon>
        <taxon>Bacillati</taxon>
        <taxon>Cyanobacteriota</taxon>
        <taxon>Cyanophyceae</taxon>
        <taxon>Synechococcales</taxon>
        <taxon>Merismopediaceae</taxon>
        <taxon>Synechocystis</taxon>
    </lineage>
</organism>
<comment type="subunit">
    <text evidence="3">UreD, UreF and UreG form a complex that acts as a GTP-hydrolysis-dependent molecular chaperone, activating the urease apoprotein by helping to assemble the nickel containing metallocenter of UreC. The UreE protein probably delivers the nickel.</text>
</comment>
<gene>
    <name evidence="3" type="primary">ureD</name>
    <name evidence="4" type="ORF">IQ217_09285</name>
</gene>
<keyword evidence="2 3" id="KW-0143">Chaperone</keyword>
<keyword evidence="5" id="KW-1185">Reference proteome</keyword>
<comment type="caution">
    <text evidence="4">The sequence shown here is derived from an EMBL/GenBank/DDBJ whole genome shotgun (WGS) entry which is preliminary data.</text>
</comment>
<dbReference type="HAMAP" id="MF_01384">
    <property type="entry name" value="UreD"/>
    <property type="match status" value="1"/>
</dbReference>